<dbReference type="PANTHER" id="PTHR30055">
    <property type="entry name" value="HTH-TYPE TRANSCRIPTIONAL REGULATOR RUTR"/>
    <property type="match status" value="1"/>
</dbReference>
<evidence type="ECO:0000313" key="6">
    <source>
        <dbReference type="EMBL" id="MEX0428068.1"/>
    </source>
</evidence>
<feature type="domain" description="HTH tetR-type" evidence="5">
    <location>
        <begin position="14"/>
        <end position="73"/>
    </location>
</feature>
<keyword evidence="2 4" id="KW-0238">DNA-binding</keyword>
<dbReference type="InterPro" id="IPR001647">
    <property type="entry name" value="HTH_TetR"/>
</dbReference>
<accession>A0ABV3SYY5</accession>
<dbReference type="PANTHER" id="PTHR30055:SF234">
    <property type="entry name" value="HTH-TYPE TRANSCRIPTIONAL REGULATOR BETI"/>
    <property type="match status" value="1"/>
</dbReference>
<organism evidence="6 7">
    <name type="scientific">Nocardioides eburneus</name>
    <dbReference type="NCBI Taxonomy" id="3231482"/>
    <lineage>
        <taxon>Bacteria</taxon>
        <taxon>Bacillati</taxon>
        <taxon>Actinomycetota</taxon>
        <taxon>Actinomycetes</taxon>
        <taxon>Propionibacteriales</taxon>
        <taxon>Nocardioidaceae</taxon>
        <taxon>Nocardioides</taxon>
    </lineage>
</organism>
<evidence type="ECO:0000259" key="5">
    <source>
        <dbReference type="PROSITE" id="PS50977"/>
    </source>
</evidence>
<dbReference type="EMBL" id="JBFPJR010000015">
    <property type="protein sequence ID" value="MEX0428068.1"/>
    <property type="molecule type" value="Genomic_DNA"/>
</dbReference>
<comment type="caution">
    <text evidence="6">The sequence shown here is derived from an EMBL/GenBank/DDBJ whole genome shotgun (WGS) entry which is preliminary data.</text>
</comment>
<dbReference type="PRINTS" id="PR00455">
    <property type="entry name" value="HTHTETR"/>
</dbReference>
<dbReference type="InterPro" id="IPR050109">
    <property type="entry name" value="HTH-type_TetR-like_transc_reg"/>
</dbReference>
<dbReference type="SUPFAM" id="SSF46689">
    <property type="entry name" value="Homeodomain-like"/>
    <property type="match status" value="1"/>
</dbReference>
<keyword evidence="7" id="KW-1185">Reference proteome</keyword>
<evidence type="ECO:0000256" key="1">
    <source>
        <dbReference type="ARBA" id="ARBA00023015"/>
    </source>
</evidence>
<evidence type="ECO:0000256" key="4">
    <source>
        <dbReference type="PROSITE-ProRule" id="PRU00335"/>
    </source>
</evidence>
<keyword evidence="1" id="KW-0805">Transcription regulation</keyword>
<evidence type="ECO:0000313" key="7">
    <source>
        <dbReference type="Proteomes" id="UP001556631"/>
    </source>
</evidence>
<dbReference type="InterPro" id="IPR009057">
    <property type="entry name" value="Homeodomain-like_sf"/>
</dbReference>
<feature type="DNA-binding region" description="H-T-H motif" evidence="4">
    <location>
        <begin position="36"/>
        <end position="55"/>
    </location>
</feature>
<protein>
    <submittedName>
        <fullName evidence="6">TetR/AcrR family transcriptional regulator</fullName>
    </submittedName>
</protein>
<proteinExistence type="predicted"/>
<dbReference type="Gene3D" id="1.10.357.10">
    <property type="entry name" value="Tetracycline Repressor, domain 2"/>
    <property type="match status" value="1"/>
</dbReference>
<evidence type="ECO:0000256" key="3">
    <source>
        <dbReference type="ARBA" id="ARBA00023163"/>
    </source>
</evidence>
<evidence type="ECO:0000256" key="2">
    <source>
        <dbReference type="ARBA" id="ARBA00023125"/>
    </source>
</evidence>
<reference evidence="6 7" key="1">
    <citation type="submission" date="2024-07" db="EMBL/GenBank/DDBJ databases">
        <authorList>
            <person name="Lee S."/>
            <person name="Kang M."/>
        </authorList>
    </citation>
    <scope>NUCLEOTIDE SEQUENCE [LARGE SCALE GENOMIC DNA]</scope>
    <source>
        <strain evidence="6 7">DS6</strain>
    </source>
</reference>
<dbReference type="Pfam" id="PF00440">
    <property type="entry name" value="TetR_N"/>
    <property type="match status" value="1"/>
</dbReference>
<dbReference type="RefSeq" id="WP_367994033.1">
    <property type="nucleotide sequence ID" value="NZ_JBFPJR010000015.1"/>
</dbReference>
<name>A0ABV3SYY5_9ACTN</name>
<dbReference type="PROSITE" id="PS50977">
    <property type="entry name" value="HTH_TETR_2"/>
    <property type="match status" value="1"/>
</dbReference>
<keyword evidence="3" id="KW-0804">Transcription</keyword>
<sequence>METRRTRATPLAPEERRAAIVAATRPLLIEHGSAVTTRLIAEAAGIAEGTIFRVFADKRELFHAVAEASVNPPGAQEQMARELAALPDLPSKLRHVIDRLAARLQESLLVLMAVRSALLNEPHQPASGPPTFLLEANKALVDNLTDLLFTPHAEELRLPPRKAALVLRSLTVGTWMPGLNRGQQPLSTDDVIDILLSGILRKDDH</sequence>
<gene>
    <name evidence="6" type="ORF">AB3X52_10605</name>
</gene>
<dbReference type="Proteomes" id="UP001556631">
    <property type="component" value="Unassembled WGS sequence"/>
</dbReference>